<dbReference type="EMBL" id="JANBPT010000186">
    <property type="protein sequence ID" value="KAJ1926151.1"/>
    <property type="molecule type" value="Genomic_DNA"/>
</dbReference>
<reference evidence="1" key="1">
    <citation type="submission" date="2022-07" db="EMBL/GenBank/DDBJ databases">
        <title>Phylogenomic reconstructions and comparative analyses of Kickxellomycotina fungi.</title>
        <authorList>
            <person name="Reynolds N.K."/>
            <person name="Stajich J.E."/>
            <person name="Barry K."/>
            <person name="Grigoriev I.V."/>
            <person name="Crous P."/>
            <person name="Smith M.E."/>
        </authorList>
    </citation>
    <scope>NUCLEOTIDE SEQUENCE</scope>
    <source>
        <strain evidence="1">RSA 861</strain>
    </source>
</reference>
<sequence>MPLDDALPTQQSLATPTGLGLEKLPGELVLGIMSQLNPRDMARVGCTNLDDLFRAADRRQMTGSDLEIVPEILSYRVARHAPQFAAQLPFLALLRDRRAVLAVTFLSQFYREIKYEGMTTEITRLCVPQYLCRRLVGYLGTHDALTSTLQTAVTHYLIPLVMAGLVSERQWDTLAAVVAHVEARIPSSATYTLHPGVALLQAQLGPPNVAQDPAVLQHQVGLPHLLDQEKPLFCACVVYMHFQLARERVCPTATSHPRPFVTQSQCIRYFRFDPVLVSVHTGELVLTLPRSVFHILYQS</sequence>
<evidence type="ECO:0000313" key="1">
    <source>
        <dbReference type="EMBL" id="KAJ1926151.1"/>
    </source>
</evidence>
<protein>
    <submittedName>
        <fullName evidence="1">Uncharacterized protein</fullName>
    </submittedName>
</protein>
<organism evidence="1 2">
    <name type="scientific">Tieghemiomyces parasiticus</name>
    <dbReference type="NCBI Taxonomy" id="78921"/>
    <lineage>
        <taxon>Eukaryota</taxon>
        <taxon>Fungi</taxon>
        <taxon>Fungi incertae sedis</taxon>
        <taxon>Zoopagomycota</taxon>
        <taxon>Kickxellomycotina</taxon>
        <taxon>Dimargaritomycetes</taxon>
        <taxon>Dimargaritales</taxon>
        <taxon>Dimargaritaceae</taxon>
        <taxon>Tieghemiomyces</taxon>
    </lineage>
</organism>
<accession>A0A9W8DU93</accession>
<gene>
    <name evidence="1" type="ORF">IWQ60_004052</name>
</gene>
<comment type="caution">
    <text evidence="1">The sequence shown here is derived from an EMBL/GenBank/DDBJ whole genome shotgun (WGS) entry which is preliminary data.</text>
</comment>
<name>A0A9W8DU93_9FUNG</name>
<proteinExistence type="predicted"/>
<dbReference type="Proteomes" id="UP001150569">
    <property type="component" value="Unassembled WGS sequence"/>
</dbReference>
<keyword evidence="2" id="KW-1185">Reference proteome</keyword>
<evidence type="ECO:0000313" key="2">
    <source>
        <dbReference type="Proteomes" id="UP001150569"/>
    </source>
</evidence>
<dbReference type="AlphaFoldDB" id="A0A9W8DU93"/>